<dbReference type="OrthoDB" id="9801656at2"/>
<sequence length="187" mass="21033">MNPDGFEGRLPEIPGDSLHLRWLEPADLPALRAIFGDPEIVRFMAVSCLHTDANAEAFLLSILEGFISGNLYQWGVEFQGEIVGTCTLAQIDRDNRRAELGFALARSFHGRGLMGRAVPLLLDFAFGRLGLHRIEADVDPRNLASLKLLEKLGFRHEGVLRDRWLEADGFQDSVMLGLLRREWRGHD</sequence>
<dbReference type="Gene3D" id="3.40.630.30">
    <property type="match status" value="1"/>
</dbReference>
<dbReference type="PANTHER" id="PTHR43792:SF8">
    <property type="entry name" value="[RIBOSOMAL PROTEIN US5]-ALANINE N-ACETYLTRANSFERASE"/>
    <property type="match status" value="1"/>
</dbReference>
<evidence type="ECO:0000256" key="2">
    <source>
        <dbReference type="ARBA" id="ARBA00023315"/>
    </source>
</evidence>
<evidence type="ECO:0000256" key="3">
    <source>
        <dbReference type="ARBA" id="ARBA00038502"/>
    </source>
</evidence>
<reference evidence="6" key="1">
    <citation type="submission" date="2016-01" db="EMBL/GenBank/DDBJ databases">
        <title>Complete genome sequence of Microbulbifer sp. CCB-MM1, a halophile isolated from Matang Mangrove Forest, Perak.</title>
        <authorList>
            <person name="Moh T.H."/>
            <person name="Dinesh B."/>
            <person name="Lau N.-S."/>
            <person name="Go F."/>
            <person name="Alexander Chong S.-C."/>
        </authorList>
    </citation>
    <scope>NUCLEOTIDE SEQUENCE [LARGE SCALE GENOMIC DNA]</scope>
    <source>
        <strain evidence="6">CCB-MM1</strain>
    </source>
</reference>
<dbReference type="EC" id="2.3.1.-" evidence="5"/>
<dbReference type="PANTHER" id="PTHR43792">
    <property type="entry name" value="GNAT FAMILY, PUTATIVE (AFU_ORTHOLOGUE AFUA_3G00765)-RELATED-RELATED"/>
    <property type="match status" value="1"/>
</dbReference>
<dbReference type="STRING" id="1769779.AUP74_01217"/>
<keyword evidence="1 5" id="KW-0808">Transferase</keyword>
<evidence type="ECO:0000256" key="1">
    <source>
        <dbReference type="ARBA" id="ARBA00022679"/>
    </source>
</evidence>
<gene>
    <name evidence="5" type="primary">ydaF</name>
    <name evidence="5" type="ORF">AUP74_01217</name>
</gene>
<name>A0A1C9W6C6_9GAMM</name>
<dbReference type="SUPFAM" id="SSF55729">
    <property type="entry name" value="Acyl-CoA N-acyltransferases (Nat)"/>
    <property type="match status" value="1"/>
</dbReference>
<dbReference type="KEGG" id="micc:AUP74_01217"/>
<dbReference type="Pfam" id="PF13302">
    <property type="entry name" value="Acetyltransf_3"/>
    <property type="match status" value="1"/>
</dbReference>
<proteinExistence type="inferred from homology"/>
<dbReference type="PROSITE" id="PS51186">
    <property type="entry name" value="GNAT"/>
    <property type="match status" value="1"/>
</dbReference>
<comment type="similarity">
    <text evidence="3">Belongs to the acetyltransferase family. RimJ subfamily.</text>
</comment>
<dbReference type="RefSeq" id="WP_069946788.1">
    <property type="nucleotide sequence ID" value="NZ_CP014143.1"/>
</dbReference>
<accession>A0A1C9W6C6</accession>
<evidence type="ECO:0000259" key="4">
    <source>
        <dbReference type="PROSITE" id="PS51186"/>
    </source>
</evidence>
<dbReference type="AlphaFoldDB" id="A0A1C9W6C6"/>
<feature type="domain" description="N-acetyltransferase" evidence="4">
    <location>
        <begin position="18"/>
        <end position="177"/>
    </location>
</feature>
<dbReference type="GO" id="GO:0016747">
    <property type="term" value="F:acyltransferase activity, transferring groups other than amino-acyl groups"/>
    <property type="evidence" value="ECO:0007669"/>
    <property type="project" value="InterPro"/>
</dbReference>
<keyword evidence="6" id="KW-1185">Reference proteome</keyword>
<evidence type="ECO:0000313" key="5">
    <source>
        <dbReference type="EMBL" id="AOS96677.1"/>
    </source>
</evidence>
<protein>
    <submittedName>
        <fullName evidence="5">Ribosomal N-acetyltransferase YdaF</fullName>
        <ecNumber evidence="5">2.3.1.-</ecNumber>
    </submittedName>
</protein>
<dbReference type="InterPro" id="IPR051531">
    <property type="entry name" value="N-acetyltransferase"/>
</dbReference>
<dbReference type="EMBL" id="CP014143">
    <property type="protein sequence ID" value="AOS96677.1"/>
    <property type="molecule type" value="Genomic_DNA"/>
</dbReference>
<dbReference type="CDD" id="cd04301">
    <property type="entry name" value="NAT_SF"/>
    <property type="match status" value="1"/>
</dbReference>
<keyword evidence="2 5" id="KW-0012">Acyltransferase</keyword>
<dbReference type="InterPro" id="IPR000182">
    <property type="entry name" value="GNAT_dom"/>
</dbReference>
<dbReference type="Proteomes" id="UP000095672">
    <property type="component" value="Chromosome"/>
</dbReference>
<dbReference type="InterPro" id="IPR016181">
    <property type="entry name" value="Acyl_CoA_acyltransferase"/>
</dbReference>
<evidence type="ECO:0000313" key="6">
    <source>
        <dbReference type="Proteomes" id="UP000095672"/>
    </source>
</evidence>
<organism evidence="5 6">
    <name type="scientific">Microbulbifer aggregans</name>
    <dbReference type="NCBI Taxonomy" id="1769779"/>
    <lineage>
        <taxon>Bacteria</taxon>
        <taxon>Pseudomonadati</taxon>
        <taxon>Pseudomonadota</taxon>
        <taxon>Gammaproteobacteria</taxon>
        <taxon>Cellvibrionales</taxon>
        <taxon>Microbulbiferaceae</taxon>
        <taxon>Microbulbifer</taxon>
    </lineage>
</organism>